<proteinExistence type="predicted"/>
<organism evidence="2 3">
    <name type="scientific">Ochrobactrum teleogrylli</name>
    <dbReference type="NCBI Taxonomy" id="2479765"/>
    <lineage>
        <taxon>Bacteria</taxon>
        <taxon>Pseudomonadati</taxon>
        <taxon>Pseudomonadota</taxon>
        <taxon>Alphaproteobacteria</taxon>
        <taxon>Hyphomicrobiales</taxon>
        <taxon>Brucellaceae</taxon>
        <taxon>Brucella/Ochrobactrum group</taxon>
        <taxon>Ochrobactrum</taxon>
    </lineage>
</organism>
<evidence type="ECO:0000256" key="1">
    <source>
        <dbReference type="SAM" id="SignalP"/>
    </source>
</evidence>
<accession>A0ABY2Y3G1</accession>
<keyword evidence="1" id="KW-0732">Signal</keyword>
<sequence length="249" mass="27362">MFKNPKALLTATVALFSVTATQAAFLPTQDTYTYESTANPASDDVYYLLPFSISGNSLPASLWCSMVSANWKYGQPIARNGVQAGYITLTDISTCALRMPKNMAAGMYEVTLGWQGQSKTYSFIYKDNELISTTNLKNSYKSGEPISIVFSKPYSSLASQNVPRELPVKNTSYLMTIEGSISPEKTTSYTFQVIDLQSEQKIDVNFTVIAPEKPEEKPEGDNKITCNTFSAPASGAKFVFRYPIGRACS</sequence>
<comment type="caution">
    <text evidence="2">The sequence shown here is derived from an EMBL/GenBank/DDBJ whole genome shotgun (WGS) entry which is preliminary data.</text>
</comment>
<dbReference type="EMBL" id="VEWL01000006">
    <property type="protein sequence ID" value="TNV15847.1"/>
    <property type="molecule type" value="Genomic_DNA"/>
</dbReference>
<keyword evidence="3" id="KW-1185">Reference proteome</keyword>
<name>A0ABY2Y3G1_9HYPH</name>
<protein>
    <submittedName>
        <fullName evidence="2">Uncharacterized protein</fullName>
    </submittedName>
</protein>
<feature type="signal peptide" evidence="1">
    <location>
        <begin position="1"/>
        <end position="23"/>
    </location>
</feature>
<gene>
    <name evidence="2" type="ORF">FIC94_11205</name>
</gene>
<evidence type="ECO:0000313" key="2">
    <source>
        <dbReference type="EMBL" id="TNV15847.1"/>
    </source>
</evidence>
<reference evidence="2 3" key="1">
    <citation type="submission" date="2019-06" db="EMBL/GenBank/DDBJ databases">
        <title>Ochrobactrum cricket sp.nov., isolated from the insect Teleogryllus occipitalis living in deserted cropland.</title>
        <authorList>
            <person name="Hu M."/>
        </authorList>
    </citation>
    <scope>NUCLEOTIDE SEQUENCE [LARGE SCALE GENOMIC DNA]</scope>
    <source>
        <strain evidence="2 3">LCB8</strain>
    </source>
</reference>
<evidence type="ECO:0000313" key="3">
    <source>
        <dbReference type="Proteomes" id="UP000312784"/>
    </source>
</evidence>
<dbReference type="RefSeq" id="WP_140024931.1">
    <property type="nucleotide sequence ID" value="NZ_JBHUFG010000016.1"/>
</dbReference>
<dbReference type="Proteomes" id="UP000312784">
    <property type="component" value="Unassembled WGS sequence"/>
</dbReference>
<feature type="chain" id="PRO_5047153872" evidence="1">
    <location>
        <begin position="24"/>
        <end position="249"/>
    </location>
</feature>